<keyword evidence="3" id="KW-1185">Reference proteome</keyword>
<protein>
    <recommendedName>
        <fullName evidence="1">Cyclic-phosphate processing Receiver domain-containing protein</fullName>
    </recommendedName>
</protein>
<evidence type="ECO:0000259" key="1">
    <source>
        <dbReference type="Pfam" id="PF20274"/>
    </source>
</evidence>
<gene>
    <name evidence="2" type="ORF">IQ37_04605</name>
</gene>
<feature type="domain" description="Cyclic-phosphate processing Receiver" evidence="1">
    <location>
        <begin position="5"/>
        <end position="93"/>
    </location>
</feature>
<dbReference type="Proteomes" id="UP000028709">
    <property type="component" value="Unassembled WGS sequence"/>
</dbReference>
<evidence type="ECO:0000313" key="3">
    <source>
        <dbReference type="Proteomes" id="UP000028709"/>
    </source>
</evidence>
<accession>A0A086BL82</accession>
<dbReference type="eggNOG" id="ENOG5032YS6">
    <property type="taxonomic scope" value="Bacteria"/>
</dbReference>
<name>A0A086BL82_9FLAO</name>
<dbReference type="Pfam" id="PF20274">
    <property type="entry name" value="cREC_REC"/>
    <property type="match status" value="1"/>
</dbReference>
<proteinExistence type="predicted"/>
<dbReference type="EMBL" id="JPRJ01000004">
    <property type="protein sequence ID" value="KFF29696.1"/>
    <property type="molecule type" value="Genomic_DNA"/>
</dbReference>
<comment type="caution">
    <text evidence="2">The sequence shown here is derived from an EMBL/GenBank/DDBJ whole genome shotgun (WGS) entry which is preliminary data.</text>
</comment>
<reference evidence="2 3" key="1">
    <citation type="submission" date="2014-07" db="EMBL/GenBank/DDBJ databases">
        <title>Genome of Chryseobacterium piperi CTM.</title>
        <authorList>
            <person name="Pipes S.E."/>
            <person name="Stropko S.J."/>
            <person name="Newman J.D."/>
        </authorList>
    </citation>
    <scope>NUCLEOTIDE SEQUENCE [LARGE SCALE GENOMIC DNA]</scope>
    <source>
        <strain evidence="2 3">CTM</strain>
    </source>
</reference>
<evidence type="ECO:0000313" key="2">
    <source>
        <dbReference type="EMBL" id="KFF29696.1"/>
    </source>
</evidence>
<dbReference type="AlphaFoldDB" id="A0A086BL82"/>
<sequence length="104" mass="12655">MFLREDWYIVRNYQEFVKRILEDGLPDMISFDHDLADIHYFDVDISEFAEKTGCDCAKWLIEYCMDHQMNLPEFYSHSMNPVGRDNMMNLLENFKNHQKILLRR</sequence>
<organism evidence="2 3">
    <name type="scientific">Chryseobacterium piperi</name>
    <dbReference type="NCBI Taxonomy" id="558152"/>
    <lineage>
        <taxon>Bacteria</taxon>
        <taxon>Pseudomonadati</taxon>
        <taxon>Bacteroidota</taxon>
        <taxon>Flavobacteriia</taxon>
        <taxon>Flavobacteriales</taxon>
        <taxon>Weeksellaceae</taxon>
        <taxon>Chryseobacterium group</taxon>
        <taxon>Chryseobacterium</taxon>
    </lineage>
</organism>
<dbReference type="InterPro" id="IPR046909">
    <property type="entry name" value="cREC_REC"/>
</dbReference>